<comment type="similarity">
    <text evidence="4">Belongs to the PP2C family.</text>
</comment>
<evidence type="ECO:0000256" key="1">
    <source>
        <dbReference type="ARBA" id="ARBA00022723"/>
    </source>
</evidence>
<feature type="domain" description="PPM-type phosphatase" evidence="5">
    <location>
        <begin position="24"/>
        <end position="316"/>
    </location>
</feature>
<dbReference type="CDD" id="cd00143">
    <property type="entry name" value="PP2Cc"/>
    <property type="match status" value="1"/>
</dbReference>
<dbReference type="InterPro" id="IPR001932">
    <property type="entry name" value="PPM-type_phosphatase-like_dom"/>
</dbReference>
<evidence type="ECO:0000313" key="6">
    <source>
        <dbReference type="EMBL" id="KAL0481296.1"/>
    </source>
</evidence>
<dbReference type="InterPro" id="IPR015655">
    <property type="entry name" value="PP2C"/>
</dbReference>
<dbReference type="InterPro" id="IPR036457">
    <property type="entry name" value="PPM-type-like_dom_sf"/>
</dbReference>
<dbReference type="PANTHER" id="PTHR13832:SF827">
    <property type="entry name" value="PROTEIN PHOSPHATASE 1L"/>
    <property type="match status" value="1"/>
</dbReference>
<dbReference type="EMBL" id="JAOPGA020000749">
    <property type="protein sequence ID" value="KAL0481296.1"/>
    <property type="molecule type" value="Genomic_DNA"/>
</dbReference>
<reference evidence="6 7" key="1">
    <citation type="submission" date="2024-03" db="EMBL/GenBank/DDBJ databases">
        <title>The Acrasis kona genome and developmental transcriptomes reveal deep origins of eukaryotic multicellular pathways.</title>
        <authorList>
            <person name="Sheikh S."/>
            <person name="Fu C.-J."/>
            <person name="Brown M.W."/>
            <person name="Baldauf S.L."/>
        </authorList>
    </citation>
    <scope>NUCLEOTIDE SEQUENCE [LARGE SCALE GENOMIC DNA]</scope>
    <source>
        <strain evidence="6 7">ATCC MYA-3509</strain>
    </source>
</reference>
<accession>A0AAW2YX64</accession>
<keyword evidence="1" id="KW-0479">Metal-binding</keyword>
<evidence type="ECO:0000313" key="7">
    <source>
        <dbReference type="Proteomes" id="UP001431209"/>
    </source>
</evidence>
<keyword evidence="3 4" id="KW-0904">Protein phosphatase</keyword>
<keyword evidence="7" id="KW-1185">Reference proteome</keyword>
<dbReference type="Proteomes" id="UP001431209">
    <property type="component" value="Unassembled WGS sequence"/>
</dbReference>
<dbReference type="PANTHER" id="PTHR13832">
    <property type="entry name" value="PROTEIN PHOSPHATASE 2C"/>
    <property type="match status" value="1"/>
</dbReference>
<evidence type="ECO:0000256" key="3">
    <source>
        <dbReference type="ARBA" id="ARBA00022912"/>
    </source>
</evidence>
<protein>
    <recommendedName>
        <fullName evidence="5">PPM-type phosphatase domain-containing protein</fullName>
    </recommendedName>
</protein>
<gene>
    <name evidence="6" type="ORF">AKO1_012760</name>
</gene>
<dbReference type="SMART" id="SM00332">
    <property type="entry name" value="PP2Cc"/>
    <property type="match status" value="1"/>
</dbReference>
<proteinExistence type="inferred from homology"/>
<name>A0AAW2YX64_9EUKA</name>
<dbReference type="PROSITE" id="PS01032">
    <property type="entry name" value="PPM_1"/>
    <property type="match status" value="1"/>
</dbReference>
<dbReference type="SUPFAM" id="SSF81606">
    <property type="entry name" value="PP2C-like"/>
    <property type="match status" value="1"/>
</dbReference>
<dbReference type="GO" id="GO:0046872">
    <property type="term" value="F:metal ion binding"/>
    <property type="evidence" value="ECO:0007669"/>
    <property type="project" value="UniProtKB-KW"/>
</dbReference>
<dbReference type="PROSITE" id="PS51746">
    <property type="entry name" value="PPM_2"/>
    <property type="match status" value="1"/>
</dbReference>
<dbReference type="InterPro" id="IPR000222">
    <property type="entry name" value="PP2C_BS"/>
</dbReference>
<sequence>MFSIGLGRPDFRVKSYNGEDFRIKWVVSEVRGYRSSMEDRHVHNTNIIDTEMDDSGDKISIFGVFDGHGGDYAAEWVSEKLTSNLSEELRITKTPPKERYESIFHSTDQQLRDVVGRPDLTPTSFMDPSGTTACVCIIRNNKHSGDTTLTCLNAGDTRAVLFDDGEIVNLSDDHKPMDEVERSRVIKAGGFLHDERINGDLAVARSFGDFIHKCKFDFKEHEQPLVCTPDVRDFTLYNQSHNGLRFFLIASDGLWDVMSSKQAANYIKLEIENVKIETGSDVVDIQDLQFIVEKLVLHSVKDLDSGDNVTVVLVVM</sequence>
<dbReference type="Pfam" id="PF00481">
    <property type="entry name" value="PP2C"/>
    <property type="match status" value="1"/>
</dbReference>
<dbReference type="GO" id="GO:0004722">
    <property type="term" value="F:protein serine/threonine phosphatase activity"/>
    <property type="evidence" value="ECO:0007669"/>
    <property type="project" value="InterPro"/>
</dbReference>
<dbReference type="Gene3D" id="3.60.40.10">
    <property type="entry name" value="PPM-type phosphatase domain"/>
    <property type="match status" value="1"/>
</dbReference>
<keyword evidence="2 4" id="KW-0378">Hydrolase</keyword>
<evidence type="ECO:0000256" key="4">
    <source>
        <dbReference type="RuleBase" id="RU003465"/>
    </source>
</evidence>
<evidence type="ECO:0000256" key="2">
    <source>
        <dbReference type="ARBA" id="ARBA00022801"/>
    </source>
</evidence>
<dbReference type="AlphaFoldDB" id="A0AAW2YX64"/>
<evidence type="ECO:0000259" key="5">
    <source>
        <dbReference type="PROSITE" id="PS51746"/>
    </source>
</evidence>
<organism evidence="6 7">
    <name type="scientific">Acrasis kona</name>
    <dbReference type="NCBI Taxonomy" id="1008807"/>
    <lineage>
        <taxon>Eukaryota</taxon>
        <taxon>Discoba</taxon>
        <taxon>Heterolobosea</taxon>
        <taxon>Tetramitia</taxon>
        <taxon>Eutetramitia</taxon>
        <taxon>Acrasidae</taxon>
        <taxon>Acrasis</taxon>
    </lineage>
</organism>
<comment type="caution">
    <text evidence="6">The sequence shown here is derived from an EMBL/GenBank/DDBJ whole genome shotgun (WGS) entry which is preliminary data.</text>
</comment>